<dbReference type="PANTHER" id="PTHR47707:SF1">
    <property type="entry name" value="NUDIX HYDROLASE FAMILY PROTEIN"/>
    <property type="match status" value="1"/>
</dbReference>
<accession>A0ABW0BJA1</accession>
<comment type="similarity">
    <text evidence="2 12">Belongs to the Nudix hydrolase family.</text>
</comment>
<dbReference type="Pfam" id="PF00293">
    <property type="entry name" value="NUDIX"/>
    <property type="match status" value="1"/>
</dbReference>
<keyword evidence="6" id="KW-0227">DNA damage</keyword>
<comment type="caution">
    <text evidence="14">The sequence shown here is derived from an EMBL/GenBank/DDBJ whole genome shotgun (WGS) entry which is preliminary data.</text>
</comment>
<proteinExistence type="inferred from homology"/>
<evidence type="ECO:0000313" key="14">
    <source>
        <dbReference type="EMBL" id="MFC5177414.1"/>
    </source>
</evidence>
<gene>
    <name evidence="14" type="ORF">ACFPGP_12075</name>
</gene>
<keyword evidence="5" id="KW-0479">Metal-binding</keyword>
<comment type="catalytic activity">
    <reaction evidence="10">
        <text>8-oxo-dGTP + H2O = 8-oxo-dGMP + diphosphate + H(+)</text>
        <dbReference type="Rhea" id="RHEA:31575"/>
        <dbReference type="ChEBI" id="CHEBI:15377"/>
        <dbReference type="ChEBI" id="CHEBI:15378"/>
        <dbReference type="ChEBI" id="CHEBI:33019"/>
        <dbReference type="ChEBI" id="CHEBI:63224"/>
        <dbReference type="ChEBI" id="CHEBI:77896"/>
        <dbReference type="EC" id="3.6.1.55"/>
    </reaction>
</comment>
<dbReference type="Proteomes" id="UP001596087">
    <property type="component" value="Unassembled WGS sequence"/>
</dbReference>
<keyword evidence="4" id="KW-0235">DNA replication</keyword>
<evidence type="ECO:0000256" key="5">
    <source>
        <dbReference type="ARBA" id="ARBA00022723"/>
    </source>
</evidence>
<evidence type="ECO:0000313" key="15">
    <source>
        <dbReference type="Proteomes" id="UP001596087"/>
    </source>
</evidence>
<dbReference type="PROSITE" id="PS00893">
    <property type="entry name" value="NUDIX_BOX"/>
    <property type="match status" value="1"/>
</dbReference>
<dbReference type="InterPro" id="IPR047127">
    <property type="entry name" value="MutT-like"/>
</dbReference>
<keyword evidence="3" id="KW-0515">Mutator protein</keyword>
<evidence type="ECO:0000256" key="9">
    <source>
        <dbReference type="ARBA" id="ARBA00023204"/>
    </source>
</evidence>
<keyword evidence="8" id="KW-0460">Magnesium</keyword>
<reference evidence="15" key="1">
    <citation type="journal article" date="2019" name="Int. J. Syst. Evol. Microbiol.">
        <title>The Global Catalogue of Microorganisms (GCM) 10K type strain sequencing project: providing services to taxonomists for standard genome sequencing and annotation.</title>
        <authorList>
            <consortium name="The Broad Institute Genomics Platform"/>
            <consortium name="The Broad Institute Genome Sequencing Center for Infectious Disease"/>
            <person name="Wu L."/>
            <person name="Ma J."/>
        </authorList>
    </citation>
    <scope>NUCLEOTIDE SEQUENCE [LARGE SCALE GENOMIC DNA]</scope>
    <source>
        <strain evidence="15">DFY41</strain>
    </source>
</reference>
<organism evidence="14 15">
    <name type="scientific">Nocardioides taihuensis</name>
    <dbReference type="NCBI Taxonomy" id="1835606"/>
    <lineage>
        <taxon>Bacteria</taxon>
        <taxon>Bacillati</taxon>
        <taxon>Actinomycetota</taxon>
        <taxon>Actinomycetes</taxon>
        <taxon>Propionibacteriales</taxon>
        <taxon>Nocardioidaceae</taxon>
        <taxon>Nocardioides</taxon>
    </lineage>
</organism>
<protein>
    <recommendedName>
        <fullName evidence="11">8-oxo-dGTP diphosphatase</fullName>
        <ecNumber evidence="11">3.6.1.55</ecNumber>
    </recommendedName>
</protein>
<evidence type="ECO:0000256" key="8">
    <source>
        <dbReference type="ARBA" id="ARBA00022842"/>
    </source>
</evidence>
<dbReference type="SUPFAM" id="SSF55811">
    <property type="entry name" value="Nudix"/>
    <property type="match status" value="1"/>
</dbReference>
<keyword evidence="15" id="KW-1185">Reference proteome</keyword>
<evidence type="ECO:0000256" key="10">
    <source>
        <dbReference type="ARBA" id="ARBA00035861"/>
    </source>
</evidence>
<evidence type="ECO:0000256" key="1">
    <source>
        <dbReference type="ARBA" id="ARBA00001946"/>
    </source>
</evidence>
<keyword evidence="9" id="KW-0234">DNA repair</keyword>
<dbReference type="InterPro" id="IPR000086">
    <property type="entry name" value="NUDIX_hydrolase_dom"/>
</dbReference>
<evidence type="ECO:0000256" key="4">
    <source>
        <dbReference type="ARBA" id="ARBA00022705"/>
    </source>
</evidence>
<dbReference type="InterPro" id="IPR020476">
    <property type="entry name" value="Nudix_hydrolase"/>
</dbReference>
<dbReference type="InterPro" id="IPR020084">
    <property type="entry name" value="NUDIX_hydrolase_CS"/>
</dbReference>
<dbReference type="EC" id="3.6.1.55" evidence="11"/>
<evidence type="ECO:0000256" key="11">
    <source>
        <dbReference type="ARBA" id="ARBA00038905"/>
    </source>
</evidence>
<feature type="domain" description="Nudix hydrolase" evidence="13">
    <location>
        <begin position="6"/>
        <end position="131"/>
    </location>
</feature>
<evidence type="ECO:0000256" key="7">
    <source>
        <dbReference type="ARBA" id="ARBA00022801"/>
    </source>
</evidence>
<dbReference type="RefSeq" id="WP_378590419.1">
    <property type="nucleotide sequence ID" value="NZ_JBHSKD010000011.1"/>
</dbReference>
<comment type="cofactor">
    <cofactor evidence="1">
        <name>Mg(2+)</name>
        <dbReference type="ChEBI" id="CHEBI:18420"/>
    </cofactor>
</comment>
<dbReference type="PROSITE" id="PS51462">
    <property type="entry name" value="NUDIX"/>
    <property type="match status" value="1"/>
</dbReference>
<evidence type="ECO:0000256" key="2">
    <source>
        <dbReference type="ARBA" id="ARBA00005582"/>
    </source>
</evidence>
<evidence type="ECO:0000256" key="3">
    <source>
        <dbReference type="ARBA" id="ARBA00022457"/>
    </source>
</evidence>
<sequence length="143" mass="15056">MAEDAGRVQVVGAALVRDGRVLAARRTRPAAAAGRWELPGGKVEPGESAAQALVRELHEELGCTVEVVGWLDGAAPIGGTHELTVAHARLLEGEPAIREDGHDAVRWLCVDELGEVDWLEPDRPFLPELADLLDGAGGAARCG</sequence>
<evidence type="ECO:0000259" key="13">
    <source>
        <dbReference type="PROSITE" id="PS51462"/>
    </source>
</evidence>
<evidence type="ECO:0000256" key="6">
    <source>
        <dbReference type="ARBA" id="ARBA00022763"/>
    </source>
</evidence>
<dbReference type="InterPro" id="IPR015797">
    <property type="entry name" value="NUDIX_hydrolase-like_dom_sf"/>
</dbReference>
<keyword evidence="7 12" id="KW-0378">Hydrolase</keyword>
<dbReference type="PANTHER" id="PTHR47707">
    <property type="entry name" value="8-OXO-DGTP DIPHOSPHATASE"/>
    <property type="match status" value="1"/>
</dbReference>
<name>A0ABW0BJA1_9ACTN</name>
<dbReference type="EMBL" id="JBHSKD010000011">
    <property type="protein sequence ID" value="MFC5177414.1"/>
    <property type="molecule type" value="Genomic_DNA"/>
</dbReference>
<evidence type="ECO:0000256" key="12">
    <source>
        <dbReference type="RuleBase" id="RU003476"/>
    </source>
</evidence>
<dbReference type="PRINTS" id="PR00502">
    <property type="entry name" value="NUDIXFAMILY"/>
</dbReference>
<dbReference type="Gene3D" id="3.90.79.10">
    <property type="entry name" value="Nucleoside Triphosphate Pyrophosphohydrolase"/>
    <property type="match status" value="1"/>
</dbReference>